<sequence>MQQRIVRDFYKNLNQVNAEEIPNGLKLPGSFNLLLSDLKNNRYDTKTFGFILKGTVCISQLFHHAFSFFAY</sequence>
<comment type="caution">
    <text evidence="1">The sequence shown here is derived from an EMBL/GenBank/DDBJ whole genome shotgun (WGS) entry which is preliminary data.</text>
</comment>
<protein>
    <submittedName>
        <fullName evidence="1">Uncharacterized protein</fullName>
    </submittedName>
</protein>
<accession>A0AAW1IIG8</accession>
<reference evidence="1" key="1">
    <citation type="submission" date="2024-03" db="EMBL/GenBank/DDBJ databases">
        <title>WGS assembly of Saponaria officinalis var. Norfolk2.</title>
        <authorList>
            <person name="Jenkins J."/>
            <person name="Shu S."/>
            <person name="Grimwood J."/>
            <person name="Barry K."/>
            <person name="Goodstein D."/>
            <person name="Schmutz J."/>
            <person name="Leebens-Mack J."/>
            <person name="Osbourn A."/>
        </authorList>
    </citation>
    <scope>NUCLEOTIDE SEQUENCE [LARGE SCALE GENOMIC DNA]</scope>
    <source>
        <strain evidence="1">JIC</strain>
    </source>
</reference>
<dbReference type="EMBL" id="JBDFQZ010000009">
    <property type="protein sequence ID" value="KAK9689576.1"/>
    <property type="molecule type" value="Genomic_DNA"/>
</dbReference>
<proteinExistence type="predicted"/>
<gene>
    <name evidence="1" type="ORF">RND81_09G068200</name>
</gene>
<name>A0AAW1IIG8_SAPOF</name>
<organism evidence="1 2">
    <name type="scientific">Saponaria officinalis</name>
    <name type="common">Common soapwort</name>
    <name type="synonym">Lychnis saponaria</name>
    <dbReference type="NCBI Taxonomy" id="3572"/>
    <lineage>
        <taxon>Eukaryota</taxon>
        <taxon>Viridiplantae</taxon>
        <taxon>Streptophyta</taxon>
        <taxon>Embryophyta</taxon>
        <taxon>Tracheophyta</taxon>
        <taxon>Spermatophyta</taxon>
        <taxon>Magnoliopsida</taxon>
        <taxon>eudicotyledons</taxon>
        <taxon>Gunneridae</taxon>
        <taxon>Pentapetalae</taxon>
        <taxon>Caryophyllales</taxon>
        <taxon>Caryophyllaceae</taxon>
        <taxon>Caryophylleae</taxon>
        <taxon>Saponaria</taxon>
    </lineage>
</organism>
<keyword evidence="2" id="KW-1185">Reference proteome</keyword>
<evidence type="ECO:0000313" key="2">
    <source>
        <dbReference type="Proteomes" id="UP001443914"/>
    </source>
</evidence>
<dbReference type="AlphaFoldDB" id="A0AAW1IIG8"/>
<evidence type="ECO:0000313" key="1">
    <source>
        <dbReference type="EMBL" id="KAK9689576.1"/>
    </source>
</evidence>
<dbReference type="Proteomes" id="UP001443914">
    <property type="component" value="Unassembled WGS sequence"/>
</dbReference>